<dbReference type="Gene3D" id="1.10.287.940">
    <property type="entry name" value="atp-gated p2x4 ion channel"/>
    <property type="match status" value="1"/>
</dbReference>
<keyword evidence="6" id="KW-0406">Ion transport</keyword>
<keyword evidence="4 10" id="KW-0812">Transmembrane</keyword>
<evidence type="ECO:0000256" key="3">
    <source>
        <dbReference type="ARBA" id="ARBA00022448"/>
    </source>
</evidence>
<proteinExistence type="inferred from homology"/>
<dbReference type="GeneTree" id="ENSGT00990000210376"/>
<protein>
    <submittedName>
        <fullName evidence="11">Uncharacterized protein</fullName>
    </submittedName>
</protein>
<evidence type="ECO:0000256" key="5">
    <source>
        <dbReference type="ARBA" id="ARBA00022989"/>
    </source>
</evidence>
<evidence type="ECO:0000313" key="11">
    <source>
        <dbReference type="Ensembl" id="ENSPTXP00000019593.1"/>
    </source>
</evidence>
<comment type="subcellular location">
    <subcellularLocation>
        <location evidence="1">Endomembrane system</location>
    </subcellularLocation>
</comment>
<evidence type="ECO:0000256" key="8">
    <source>
        <dbReference type="ARBA" id="ARBA00023286"/>
    </source>
</evidence>
<keyword evidence="5 10" id="KW-1133">Transmembrane helix</keyword>
<evidence type="ECO:0000256" key="7">
    <source>
        <dbReference type="ARBA" id="ARBA00023136"/>
    </source>
</evidence>
<feature type="transmembrane region" description="Helical" evidence="10">
    <location>
        <begin position="29"/>
        <end position="46"/>
    </location>
</feature>
<evidence type="ECO:0000256" key="1">
    <source>
        <dbReference type="ARBA" id="ARBA00004308"/>
    </source>
</evidence>
<dbReference type="AlphaFoldDB" id="A0A670ZCM3"/>
<evidence type="ECO:0000256" key="4">
    <source>
        <dbReference type="ARBA" id="ARBA00022692"/>
    </source>
</evidence>
<reference evidence="11" key="1">
    <citation type="submission" date="2025-05" db="UniProtKB">
        <authorList>
            <consortium name="Ensembl"/>
        </authorList>
    </citation>
    <scope>IDENTIFICATION</scope>
</reference>
<keyword evidence="3" id="KW-0813">Transport</keyword>
<dbReference type="Pfam" id="PF00864">
    <property type="entry name" value="P2X_receptor"/>
    <property type="match status" value="1"/>
</dbReference>
<dbReference type="Ensembl" id="ENSPTXT00000020189.1">
    <property type="protein sequence ID" value="ENSPTXP00000019593.1"/>
    <property type="gene ID" value="ENSPTXG00000013542.1"/>
</dbReference>
<evidence type="ECO:0000256" key="2">
    <source>
        <dbReference type="ARBA" id="ARBA00009848"/>
    </source>
</evidence>
<dbReference type="InterPro" id="IPR059116">
    <property type="entry name" value="P2X_receptor"/>
</dbReference>
<evidence type="ECO:0000256" key="9">
    <source>
        <dbReference type="ARBA" id="ARBA00023303"/>
    </source>
</evidence>
<dbReference type="Proteomes" id="UP000472273">
    <property type="component" value="Unplaced"/>
</dbReference>
<keyword evidence="8" id="KW-1071">Ligand-gated ion channel</keyword>
<keyword evidence="12" id="KW-1185">Reference proteome</keyword>
<accession>A0A670ZCM3</accession>
<evidence type="ECO:0000313" key="12">
    <source>
        <dbReference type="Proteomes" id="UP000472273"/>
    </source>
</evidence>
<keyword evidence="9" id="KW-0407">Ion channel</keyword>
<keyword evidence="7 10" id="KW-0472">Membrane</keyword>
<evidence type="ECO:0000256" key="10">
    <source>
        <dbReference type="SAM" id="Phobius"/>
    </source>
</evidence>
<organism evidence="11 12">
    <name type="scientific">Pseudonaja textilis</name>
    <name type="common">Eastern brown snake</name>
    <dbReference type="NCBI Taxonomy" id="8673"/>
    <lineage>
        <taxon>Eukaryota</taxon>
        <taxon>Metazoa</taxon>
        <taxon>Chordata</taxon>
        <taxon>Craniata</taxon>
        <taxon>Vertebrata</taxon>
        <taxon>Euteleostomi</taxon>
        <taxon>Lepidosauria</taxon>
        <taxon>Squamata</taxon>
        <taxon>Bifurcata</taxon>
        <taxon>Unidentata</taxon>
        <taxon>Episquamata</taxon>
        <taxon>Toxicofera</taxon>
        <taxon>Serpentes</taxon>
        <taxon>Colubroidea</taxon>
        <taxon>Elapidae</taxon>
        <taxon>Hydrophiinae</taxon>
        <taxon>Pseudonaja</taxon>
    </lineage>
</organism>
<sequence>MDQVAWKELCCSLFDYKTEKYVIAKNKKVGILYRLVQVSILFYILLSSF</sequence>
<comment type="similarity">
    <text evidence="2">Belongs to the P2X receptor family.</text>
</comment>
<evidence type="ECO:0000256" key="6">
    <source>
        <dbReference type="ARBA" id="ARBA00023065"/>
    </source>
</evidence>
<dbReference type="Ensembl" id="ENSPTXT00000020187.1">
    <property type="protein sequence ID" value="ENSPTXP00000019591.1"/>
    <property type="gene ID" value="ENSPTXG00000013540.1"/>
</dbReference>
<name>A0A670ZCM3_PSETE</name>